<sequence length="341" mass="36836">MKFFLPRASVLLALATAVWANNVTPGMTKFASNSRQGSPAILPATTSSDTHGNALHILCQINRDRYSRYLSPIFLHQTLSDVAQQLGDKFTAGVSDTTDTYDMLFYRKIAPLGNAITSSYKILGTLSSDTDFVTQIEQSIYSALFARNLDAIGLYEDGGVYTIVLASGLLQKPRYVQSCPSNPTQFTPTPNDGPPAPDGTVNGVNLPQFLCAINRERIAANAPAFVVHTALAAESVEQVKVMNQLGHYTVTGPRYVDEAIYGQHVNVVKLYWMAGEGYRGANSLANLLLSNYRSTLLDPAYTSIGVAQGSGFWSVIMASQSRAPSPGITCPVTTDDITYIS</sequence>
<dbReference type="EMBL" id="JANBVB010000559">
    <property type="protein sequence ID" value="KAJ2893334.1"/>
    <property type="molecule type" value="Genomic_DNA"/>
</dbReference>
<proteinExistence type="predicted"/>
<comment type="caution">
    <text evidence="1">The sequence shown here is derived from an EMBL/GenBank/DDBJ whole genome shotgun (WGS) entry which is preliminary data.</text>
</comment>
<name>A0ACC1M259_9FUNG</name>
<dbReference type="Proteomes" id="UP001139981">
    <property type="component" value="Unassembled WGS sequence"/>
</dbReference>
<gene>
    <name evidence="1" type="ORF">IWW38_002895</name>
</gene>
<organism evidence="1 2">
    <name type="scientific">Coemansia aciculifera</name>
    <dbReference type="NCBI Taxonomy" id="417176"/>
    <lineage>
        <taxon>Eukaryota</taxon>
        <taxon>Fungi</taxon>
        <taxon>Fungi incertae sedis</taxon>
        <taxon>Zoopagomycota</taxon>
        <taxon>Kickxellomycotina</taxon>
        <taxon>Kickxellomycetes</taxon>
        <taxon>Kickxellales</taxon>
        <taxon>Kickxellaceae</taxon>
        <taxon>Coemansia</taxon>
    </lineage>
</organism>
<accession>A0ACC1M259</accession>
<keyword evidence="2" id="KW-1185">Reference proteome</keyword>
<evidence type="ECO:0000313" key="2">
    <source>
        <dbReference type="Proteomes" id="UP001139981"/>
    </source>
</evidence>
<evidence type="ECO:0000313" key="1">
    <source>
        <dbReference type="EMBL" id="KAJ2893334.1"/>
    </source>
</evidence>
<protein>
    <submittedName>
        <fullName evidence="1">Uncharacterized protein</fullName>
    </submittedName>
</protein>
<reference evidence="1" key="1">
    <citation type="submission" date="2022-07" db="EMBL/GenBank/DDBJ databases">
        <title>Phylogenomic reconstructions and comparative analyses of Kickxellomycotina fungi.</title>
        <authorList>
            <person name="Reynolds N.K."/>
            <person name="Stajich J.E."/>
            <person name="Barry K."/>
            <person name="Grigoriev I.V."/>
            <person name="Crous P."/>
            <person name="Smith M.E."/>
        </authorList>
    </citation>
    <scope>NUCLEOTIDE SEQUENCE</scope>
    <source>
        <strain evidence="1">CBS 190363</strain>
    </source>
</reference>